<dbReference type="STRING" id="1207063.P24_01685"/>
<proteinExistence type="predicted"/>
<accession>K2JWM4</accession>
<keyword evidence="2 4" id="KW-0479">Metal-binding</keyword>
<organism evidence="6 7">
    <name type="scientific">Oceanibaculum indicum P24</name>
    <dbReference type="NCBI Taxonomy" id="1207063"/>
    <lineage>
        <taxon>Bacteria</taxon>
        <taxon>Pseudomonadati</taxon>
        <taxon>Pseudomonadota</taxon>
        <taxon>Alphaproteobacteria</taxon>
        <taxon>Rhodospirillales</taxon>
        <taxon>Oceanibaculaceae</taxon>
        <taxon>Oceanibaculum</taxon>
    </lineage>
</organism>
<dbReference type="PROSITE" id="PS51007">
    <property type="entry name" value="CYTC"/>
    <property type="match status" value="1"/>
</dbReference>
<evidence type="ECO:0000256" key="1">
    <source>
        <dbReference type="ARBA" id="ARBA00022617"/>
    </source>
</evidence>
<dbReference type="NCBIfam" id="TIGR04485">
    <property type="entry name" value="thiosulf_SoxX"/>
    <property type="match status" value="1"/>
</dbReference>
<dbReference type="Pfam" id="PF00034">
    <property type="entry name" value="Cytochrom_C"/>
    <property type="match status" value="1"/>
</dbReference>
<evidence type="ECO:0000313" key="6">
    <source>
        <dbReference type="EMBL" id="EKE79022.1"/>
    </source>
</evidence>
<sequence>MVLDRRRGNCLICHSVPVPGEPFQGELGPALAGVGARLDEGQIRLRLIDQSRISPRTIMPPYYRVERLRDVAPEYQDKPALEAQEIEDVVAYLKTLTD</sequence>
<evidence type="ECO:0000256" key="4">
    <source>
        <dbReference type="PROSITE-ProRule" id="PRU00433"/>
    </source>
</evidence>
<dbReference type="GO" id="GO:0020037">
    <property type="term" value="F:heme binding"/>
    <property type="evidence" value="ECO:0007669"/>
    <property type="project" value="InterPro"/>
</dbReference>
<keyword evidence="7" id="KW-1185">Reference proteome</keyword>
<evidence type="ECO:0000256" key="3">
    <source>
        <dbReference type="ARBA" id="ARBA00023004"/>
    </source>
</evidence>
<dbReference type="eggNOG" id="COG2010">
    <property type="taxonomic scope" value="Bacteria"/>
</dbReference>
<dbReference type="InterPro" id="IPR036909">
    <property type="entry name" value="Cyt_c-like_dom_sf"/>
</dbReference>
<reference evidence="6 7" key="1">
    <citation type="journal article" date="2012" name="J. Bacteriol.">
        <title>Genome Sequence of Oceanibaculum indicum Type Strain P24.</title>
        <authorList>
            <person name="Lai Q."/>
            <person name="Shao Z."/>
        </authorList>
    </citation>
    <scope>NUCLEOTIDE SEQUENCE [LARGE SCALE GENOMIC DNA]</scope>
    <source>
        <strain evidence="6 7">P24</strain>
    </source>
</reference>
<protein>
    <submittedName>
        <fullName evidence="6">Putative cytochrome c SoxX protein</fullName>
    </submittedName>
</protein>
<keyword evidence="3 4" id="KW-0408">Iron</keyword>
<dbReference type="Gene3D" id="1.10.760.10">
    <property type="entry name" value="Cytochrome c-like domain"/>
    <property type="match status" value="1"/>
</dbReference>
<dbReference type="EMBL" id="AMRL01000001">
    <property type="protein sequence ID" value="EKE79022.1"/>
    <property type="molecule type" value="Genomic_DNA"/>
</dbReference>
<dbReference type="SUPFAM" id="SSF46626">
    <property type="entry name" value="Cytochrome c"/>
    <property type="match status" value="1"/>
</dbReference>
<evidence type="ECO:0000313" key="7">
    <source>
        <dbReference type="Proteomes" id="UP000006746"/>
    </source>
</evidence>
<name>K2JWM4_9PROT</name>
<dbReference type="InterPro" id="IPR009056">
    <property type="entry name" value="Cyt_c-like_dom"/>
</dbReference>
<dbReference type="GO" id="GO:0009055">
    <property type="term" value="F:electron transfer activity"/>
    <property type="evidence" value="ECO:0007669"/>
    <property type="project" value="InterPro"/>
</dbReference>
<dbReference type="InterPro" id="IPR030999">
    <property type="entry name" value="Thiosulf_SoxX"/>
</dbReference>
<comment type="caution">
    <text evidence="6">The sequence shown here is derived from an EMBL/GenBank/DDBJ whole genome shotgun (WGS) entry which is preliminary data.</text>
</comment>
<gene>
    <name evidence="6" type="ORF">P24_01685</name>
</gene>
<dbReference type="AlphaFoldDB" id="K2JWM4"/>
<keyword evidence="1 4" id="KW-0349">Heme</keyword>
<feature type="domain" description="Cytochrome c" evidence="5">
    <location>
        <begin position="1"/>
        <end position="97"/>
    </location>
</feature>
<evidence type="ECO:0000259" key="5">
    <source>
        <dbReference type="PROSITE" id="PS51007"/>
    </source>
</evidence>
<dbReference type="Proteomes" id="UP000006746">
    <property type="component" value="Unassembled WGS sequence"/>
</dbReference>
<evidence type="ECO:0000256" key="2">
    <source>
        <dbReference type="ARBA" id="ARBA00022723"/>
    </source>
</evidence>
<dbReference type="GO" id="GO:0046872">
    <property type="term" value="F:metal ion binding"/>
    <property type="evidence" value="ECO:0007669"/>
    <property type="project" value="UniProtKB-KW"/>
</dbReference>